<dbReference type="Proteomes" id="UP001446871">
    <property type="component" value="Unassembled WGS sequence"/>
</dbReference>
<sequence>MDSSSTITPPPILNSPSFAFDRPVSRQSSQSLGTRSRLILAFDFGTGYSSASYVLIEPARARLAEDHGPFADSDADDVSEASFESLELLPDRNEPYRWGYRVYQAWLEASTIRFRKFKLLLQDNIETADVREKLRQDLDILSSRGRRKTPIDLIIDFLIPFITHVKEMIQQEGCYVGTDKEIVMCIPTIWTQKACQKMHHALAKAFKSVEFEGIKVEHNSIRNLFIVSEPEAAAEVVLRREPNIRTGQRLVFVDAGWYPFKNRGVWNVLKTRLITSLGAGTVDLITYLVSYRIPLRLKEEGAPPSGGMCGSSFLNEKFQAYMLDRLKKHRIAGKKDETFLRRKSEEITYTQFEFYLKRSLDIYEDNPQPVLHISTYGIAPDKEQKFGDNHVEIPYLELRRIFLECFHEIWALVKGQLESCKSRGTQADKVVLIGGFANSPSLRGYLKRRLQDYDGGDVLLIAPKIDFESTVSSGAVLRAFDKKLGPQRHARSSYGILRHLPKDVYDYKHQKRNHRDANERTHPAPCTKEPYVRDTIEWFLKKVYSSTPLLLGTVPESGG</sequence>
<protein>
    <recommendedName>
        <fullName evidence="4">Actin-like ATPase domain-containing protein</fullName>
    </recommendedName>
</protein>
<dbReference type="PANTHER" id="PTHR42749">
    <property type="entry name" value="CELL SHAPE-DETERMINING PROTEIN MREB"/>
    <property type="match status" value="1"/>
</dbReference>
<evidence type="ECO:0000313" key="2">
    <source>
        <dbReference type="EMBL" id="KAK8068256.1"/>
    </source>
</evidence>
<evidence type="ECO:0000313" key="3">
    <source>
        <dbReference type="Proteomes" id="UP001446871"/>
    </source>
</evidence>
<comment type="caution">
    <text evidence="2">The sequence shown here is derived from an EMBL/GenBank/DDBJ whole genome shotgun (WGS) entry which is preliminary data.</text>
</comment>
<accession>A0ABR1VD53</accession>
<dbReference type="InterPro" id="IPR043129">
    <property type="entry name" value="ATPase_NBD"/>
</dbReference>
<dbReference type="Gene3D" id="3.30.420.40">
    <property type="match status" value="1"/>
</dbReference>
<dbReference type="SUPFAM" id="SSF53067">
    <property type="entry name" value="Actin-like ATPase domain"/>
    <property type="match status" value="2"/>
</dbReference>
<dbReference type="EMBL" id="JAQQWM010000004">
    <property type="protein sequence ID" value="KAK8068256.1"/>
    <property type="molecule type" value="Genomic_DNA"/>
</dbReference>
<name>A0ABR1VD53_9PEZI</name>
<dbReference type="PANTHER" id="PTHR42749:SF8">
    <property type="entry name" value="HSP70 FAMILY PROTEIN (AFU_ORTHOLOGUE AFUA_3G13740)"/>
    <property type="match status" value="1"/>
</dbReference>
<evidence type="ECO:0008006" key="4">
    <source>
        <dbReference type="Google" id="ProtNLM"/>
    </source>
</evidence>
<feature type="region of interest" description="Disordered" evidence="1">
    <location>
        <begin position="1"/>
        <end position="23"/>
    </location>
</feature>
<evidence type="ECO:0000256" key="1">
    <source>
        <dbReference type="SAM" id="MobiDB-lite"/>
    </source>
</evidence>
<proteinExistence type="predicted"/>
<organism evidence="2 3">
    <name type="scientific">Apiospora saccharicola</name>
    <dbReference type="NCBI Taxonomy" id="335842"/>
    <lineage>
        <taxon>Eukaryota</taxon>
        <taxon>Fungi</taxon>
        <taxon>Dikarya</taxon>
        <taxon>Ascomycota</taxon>
        <taxon>Pezizomycotina</taxon>
        <taxon>Sordariomycetes</taxon>
        <taxon>Xylariomycetidae</taxon>
        <taxon>Amphisphaeriales</taxon>
        <taxon>Apiosporaceae</taxon>
        <taxon>Apiospora</taxon>
    </lineage>
</organism>
<gene>
    <name evidence="2" type="ORF">PG996_007368</name>
</gene>
<reference evidence="2 3" key="1">
    <citation type="submission" date="2023-01" db="EMBL/GenBank/DDBJ databases">
        <title>Analysis of 21 Apiospora genomes using comparative genomics revels a genus with tremendous synthesis potential of carbohydrate active enzymes and secondary metabolites.</title>
        <authorList>
            <person name="Sorensen T."/>
        </authorList>
    </citation>
    <scope>NUCLEOTIDE SEQUENCE [LARGE SCALE GENOMIC DNA]</scope>
    <source>
        <strain evidence="2 3">CBS 83171</strain>
    </source>
</reference>
<keyword evidence="3" id="KW-1185">Reference proteome</keyword>
<dbReference type="CDD" id="cd10170">
    <property type="entry name" value="ASKHA_NBD_HSP70"/>
    <property type="match status" value="1"/>
</dbReference>